<feature type="domain" description="POTRA" evidence="8">
    <location>
        <begin position="48"/>
        <end position="115"/>
    </location>
</feature>
<name>A0AA37VF92_9BACT</name>
<dbReference type="PROSITE" id="PS51779">
    <property type="entry name" value="POTRA"/>
    <property type="match status" value="1"/>
</dbReference>
<dbReference type="AlphaFoldDB" id="A0AA37VF92"/>
<dbReference type="InterPro" id="IPR013685">
    <property type="entry name" value="POTRA_FtsQ_type"/>
</dbReference>
<dbReference type="Gene3D" id="3.10.20.310">
    <property type="entry name" value="membrane protein fhac"/>
    <property type="match status" value="1"/>
</dbReference>
<dbReference type="PANTHER" id="PTHR35851">
    <property type="entry name" value="CELL DIVISION PROTEIN FTSQ"/>
    <property type="match status" value="1"/>
</dbReference>
<reference evidence="9" key="1">
    <citation type="submission" date="2022-08" db="EMBL/GenBank/DDBJ databases">
        <title>Draft genome sequencing of Roseisolibacter agri AW1220.</title>
        <authorList>
            <person name="Tobiishi Y."/>
            <person name="Tonouchi A."/>
        </authorList>
    </citation>
    <scope>NUCLEOTIDE SEQUENCE</scope>
    <source>
        <strain evidence="9">AW1220</strain>
    </source>
</reference>
<keyword evidence="5" id="KW-1133">Transmembrane helix</keyword>
<dbReference type="GO" id="GO:0016020">
    <property type="term" value="C:membrane"/>
    <property type="evidence" value="ECO:0007669"/>
    <property type="project" value="UniProtKB-SubCell"/>
</dbReference>
<keyword evidence="2" id="KW-1003">Cell membrane</keyword>
<dbReference type="InterPro" id="IPR034746">
    <property type="entry name" value="POTRA"/>
</dbReference>
<evidence type="ECO:0000256" key="6">
    <source>
        <dbReference type="ARBA" id="ARBA00023136"/>
    </source>
</evidence>
<evidence type="ECO:0000256" key="3">
    <source>
        <dbReference type="ARBA" id="ARBA00022618"/>
    </source>
</evidence>
<evidence type="ECO:0000256" key="4">
    <source>
        <dbReference type="ARBA" id="ARBA00022692"/>
    </source>
</evidence>
<dbReference type="GO" id="GO:0090529">
    <property type="term" value="P:cell septum assembly"/>
    <property type="evidence" value="ECO:0007669"/>
    <property type="project" value="InterPro"/>
</dbReference>
<dbReference type="Pfam" id="PF08478">
    <property type="entry name" value="POTRA_1"/>
    <property type="match status" value="1"/>
</dbReference>
<evidence type="ECO:0000256" key="5">
    <source>
        <dbReference type="ARBA" id="ARBA00022989"/>
    </source>
</evidence>
<dbReference type="InterPro" id="IPR026579">
    <property type="entry name" value="FtsQ"/>
</dbReference>
<accession>A0AA37VF92</accession>
<keyword evidence="10" id="KW-1185">Reference proteome</keyword>
<dbReference type="EMBL" id="BRXS01000004">
    <property type="protein sequence ID" value="GLC26489.1"/>
    <property type="molecule type" value="Genomic_DNA"/>
</dbReference>
<protein>
    <recommendedName>
        <fullName evidence="8">POTRA domain-containing protein</fullName>
    </recommendedName>
</protein>
<keyword evidence="4" id="KW-0812">Transmembrane</keyword>
<keyword evidence="6" id="KW-0472">Membrane</keyword>
<evidence type="ECO:0000313" key="10">
    <source>
        <dbReference type="Proteomes" id="UP001161325"/>
    </source>
</evidence>
<evidence type="ECO:0000313" key="9">
    <source>
        <dbReference type="EMBL" id="GLC26489.1"/>
    </source>
</evidence>
<keyword evidence="3" id="KW-0132">Cell division</keyword>
<sequence>MSEEAERPSRRVWTSGRIAWAAVALALAGTVLTSPAWGPRALSSLAFFRVRRVELDGVRYASAAELVSRLRVDTLTSIWTELAPLEKRVAGHPMVAKATVVRRLPGTLRVQVDERVPVAMAPARAGIAVYDSAGTALPVEPSSAGGLDVPLVAVRDTTLLRLLGRMRREAPRLFARVSEARRAAGPGGARDEFEFTVTSPAPAGAWGGTTVVVRAMADVSVERLADLVPVEDDLQRRRVRVAEIDLRYRDQVIARLQ</sequence>
<dbReference type="PANTHER" id="PTHR35851:SF1">
    <property type="entry name" value="CELL DIVISION PROTEIN FTSQ"/>
    <property type="match status" value="1"/>
</dbReference>
<proteinExistence type="predicted"/>
<keyword evidence="7" id="KW-0131">Cell cycle</keyword>
<evidence type="ECO:0000256" key="2">
    <source>
        <dbReference type="ARBA" id="ARBA00022475"/>
    </source>
</evidence>
<evidence type="ECO:0000259" key="8">
    <source>
        <dbReference type="PROSITE" id="PS51779"/>
    </source>
</evidence>
<dbReference type="Proteomes" id="UP001161325">
    <property type="component" value="Unassembled WGS sequence"/>
</dbReference>
<comment type="caution">
    <text evidence="9">The sequence shown here is derived from an EMBL/GenBank/DDBJ whole genome shotgun (WGS) entry which is preliminary data.</text>
</comment>
<organism evidence="9 10">
    <name type="scientific">Roseisolibacter agri</name>
    <dbReference type="NCBI Taxonomy" id="2014610"/>
    <lineage>
        <taxon>Bacteria</taxon>
        <taxon>Pseudomonadati</taxon>
        <taxon>Gemmatimonadota</taxon>
        <taxon>Gemmatimonadia</taxon>
        <taxon>Gemmatimonadales</taxon>
        <taxon>Gemmatimonadaceae</taxon>
        <taxon>Roseisolibacter</taxon>
    </lineage>
</organism>
<dbReference type="RefSeq" id="WP_284350939.1">
    <property type="nucleotide sequence ID" value="NZ_BRXS01000004.1"/>
</dbReference>
<gene>
    <name evidence="9" type="ORF">rosag_30020</name>
</gene>
<evidence type="ECO:0000256" key="1">
    <source>
        <dbReference type="ARBA" id="ARBA00004370"/>
    </source>
</evidence>
<evidence type="ECO:0000256" key="7">
    <source>
        <dbReference type="ARBA" id="ARBA00023306"/>
    </source>
</evidence>
<comment type="subcellular location">
    <subcellularLocation>
        <location evidence="1">Membrane</location>
    </subcellularLocation>
</comment>